<feature type="region of interest" description="Disordered" evidence="1">
    <location>
        <begin position="183"/>
        <end position="207"/>
    </location>
</feature>
<dbReference type="SUPFAM" id="SSF52540">
    <property type="entry name" value="P-loop containing nucleoside triphosphate hydrolases"/>
    <property type="match status" value="1"/>
</dbReference>
<protein>
    <submittedName>
        <fullName evidence="2">Uncharacterized protein</fullName>
    </submittedName>
</protein>
<name>A0A0C9SSY4_PAXIN</name>
<gene>
    <name evidence="2" type="ORF">PAXINDRAFT_157257</name>
</gene>
<accession>A0A0C9SSY4</accession>
<dbReference type="OrthoDB" id="2687513at2759"/>
<keyword evidence="3" id="KW-1185">Reference proteome</keyword>
<proteinExistence type="predicted"/>
<dbReference type="Gene3D" id="3.40.50.300">
    <property type="entry name" value="P-loop containing nucleotide triphosphate hydrolases"/>
    <property type="match status" value="1"/>
</dbReference>
<evidence type="ECO:0000256" key="1">
    <source>
        <dbReference type="SAM" id="MobiDB-lite"/>
    </source>
</evidence>
<dbReference type="HOGENOM" id="CLU_701250_0_0_1"/>
<evidence type="ECO:0000313" key="2">
    <source>
        <dbReference type="EMBL" id="KIJ11609.1"/>
    </source>
</evidence>
<dbReference type="EMBL" id="KN819376">
    <property type="protein sequence ID" value="KIJ11609.1"/>
    <property type="molecule type" value="Genomic_DNA"/>
</dbReference>
<dbReference type="Proteomes" id="UP000053647">
    <property type="component" value="Unassembled WGS sequence"/>
</dbReference>
<sequence>MRGMKNVISLTRFAVENDEAHVINQWGCDFHQAYAQIGLIHKHIGYDVPVIAATATLVEGWQFPDILWVIQTGERVIVSCKSIDLLFRVALYLCRSLPPSPKRLKIVRVWELPHIGALQHMHACLVGRIVNLGIPESLSLDIQQRGRAGWDLDSAALGITYVKPSVMKRVAASLEEDMQKQNGEDCQSTLSKMKKTKGRGKPQANMKSSETMVEANMMVVLKAHITGACLCVAINSIYQNPGEKSLTSCISATINPITTIFTCRLPCSSCQPFWEADVRPQPFPQPPNFVIPPNPPNPPGHSSKLSAKMSGPAPPLTKKMRENAFHCLERFACQHWMLKDRSHFRYIPYQAFWGDGKHKHLIEVFHLIRSQETLNMYLHDWEFLPSDGLVLYELNQCYDGKTAAMKVLKVQKAAEMRVKKKAIVEQGNIN</sequence>
<dbReference type="InterPro" id="IPR027417">
    <property type="entry name" value="P-loop_NTPase"/>
</dbReference>
<organism evidence="2 3">
    <name type="scientific">Paxillus involutus ATCC 200175</name>
    <dbReference type="NCBI Taxonomy" id="664439"/>
    <lineage>
        <taxon>Eukaryota</taxon>
        <taxon>Fungi</taxon>
        <taxon>Dikarya</taxon>
        <taxon>Basidiomycota</taxon>
        <taxon>Agaricomycotina</taxon>
        <taxon>Agaricomycetes</taxon>
        <taxon>Agaricomycetidae</taxon>
        <taxon>Boletales</taxon>
        <taxon>Paxilineae</taxon>
        <taxon>Paxillaceae</taxon>
        <taxon>Paxillus</taxon>
    </lineage>
</organism>
<dbReference type="AlphaFoldDB" id="A0A0C9SSY4"/>
<feature type="region of interest" description="Disordered" evidence="1">
    <location>
        <begin position="293"/>
        <end position="313"/>
    </location>
</feature>
<reference evidence="2 3" key="1">
    <citation type="submission" date="2014-06" db="EMBL/GenBank/DDBJ databases">
        <authorList>
            <consortium name="DOE Joint Genome Institute"/>
            <person name="Kuo A."/>
            <person name="Kohler A."/>
            <person name="Nagy L.G."/>
            <person name="Floudas D."/>
            <person name="Copeland A."/>
            <person name="Barry K.W."/>
            <person name="Cichocki N."/>
            <person name="Veneault-Fourrey C."/>
            <person name="LaButti K."/>
            <person name="Lindquist E.A."/>
            <person name="Lipzen A."/>
            <person name="Lundell T."/>
            <person name="Morin E."/>
            <person name="Murat C."/>
            <person name="Sun H."/>
            <person name="Tunlid A."/>
            <person name="Henrissat B."/>
            <person name="Grigoriev I.V."/>
            <person name="Hibbett D.S."/>
            <person name="Martin F."/>
            <person name="Nordberg H.P."/>
            <person name="Cantor M.N."/>
            <person name="Hua S.X."/>
        </authorList>
    </citation>
    <scope>NUCLEOTIDE SEQUENCE [LARGE SCALE GENOMIC DNA]</scope>
    <source>
        <strain evidence="2 3">ATCC 200175</strain>
    </source>
</reference>
<reference evidence="3" key="2">
    <citation type="submission" date="2015-01" db="EMBL/GenBank/DDBJ databases">
        <title>Evolutionary Origins and Diversification of the Mycorrhizal Mutualists.</title>
        <authorList>
            <consortium name="DOE Joint Genome Institute"/>
            <consortium name="Mycorrhizal Genomics Consortium"/>
            <person name="Kohler A."/>
            <person name="Kuo A."/>
            <person name="Nagy L.G."/>
            <person name="Floudas D."/>
            <person name="Copeland A."/>
            <person name="Barry K.W."/>
            <person name="Cichocki N."/>
            <person name="Veneault-Fourrey C."/>
            <person name="LaButti K."/>
            <person name="Lindquist E.A."/>
            <person name="Lipzen A."/>
            <person name="Lundell T."/>
            <person name="Morin E."/>
            <person name="Murat C."/>
            <person name="Riley R."/>
            <person name="Ohm R."/>
            <person name="Sun H."/>
            <person name="Tunlid A."/>
            <person name="Henrissat B."/>
            <person name="Grigoriev I.V."/>
            <person name="Hibbett D.S."/>
            <person name="Martin F."/>
        </authorList>
    </citation>
    <scope>NUCLEOTIDE SEQUENCE [LARGE SCALE GENOMIC DNA]</scope>
    <source>
        <strain evidence="3">ATCC 200175</strain>
    </source>
</reference>
<evidence type="ECO:0000313" key="3">
    <source>
        <dbReference type="Proteomes" id="UP000053647"/>
    </source>
</evidence>